<feature type="non-terminal residue" evidence="3">
    <location>
        <position position="1"/>
    </location>
</feature>
<name>A0A142KXK5_IPOBA</name>
<proteinExistence type="evidence at transcript level"/>
<sequence length="124" mass="13479">VFLVATPPPQARRLNVDAIVEGVKHVAYACCRCESVRRLIYTASTGAASPLKVDGNGFKGVMDETCWTPLPLPFHHSNDSLRDYIESKTLAEMELLKIGNDEGLEVVSLGLGLVGGNTCLWYCP</sequence>
<dbReference type="PANTHER" id="PTHR10366">
    <property type="entry name" value="NAD DEPENDENT EPIMERASE/DEHYDRATASE"/>
    <property type="match status" value="1"/>
</dbReference>
<dbReference type="SUPFAM" id="SSF51735">
    <property type="entry name" value="NAD(P)-binding Rossmann-fold domains"/>
    <property type="match status" value="1"/>
</dbReference>
<dbReference type="GO" id="GO:0016616">
    <property type="term" value="F:oxidoreductase activity, acting on the CH-OH group of donors, NAD or NADP as acceptor"/>
    <property type="evidence" value="ECO:0007669"/>
    <property type="project" value="TreeGrafter"/>
</dbReference>
<dbReference type="EMBL" id="KU744547">
    <property type="protein sequence ID" value="AMS24682.1"/>
    <property type="molecule type" value="mRNA"/>
</dbReference>
<evidence type="ECO:0000313" key="3">
    <source>
        <dbReference type="EMBL" id="AMS24682.1"/>
    </source>
</evidence>
<organism evidence="3">
    <name type="scientific">Ipomoea batatas</name>
    <name type="common">Sweet potato</name>
    <name type="synonym">Convolvulus batatas</name>
    <dbReference type="NCBI Taxonomy" id="4120"/>
    <lineage>
        <taxon>Eukaryota</taxon>
        <taxon>Viridiplantae</taxon>
        <taxon>Streptophyta</taxon>
        <taxon>Embryophyta</taxon>
        <taxon>Tracheophyta</taxon>
        <taxon>Spermatophyta</taxon>
        <taxon>Magnoliopsida</taxon>
        <taxon>eudicotyledons</taxon>
        <taxon>Gunneridae</taxon>
        <taxon>Pentapetalae</taxon>
        <taxon>asterids</taxon>
        <taxon>lamiids</taxon>
        <taxon>Solanales</taxon>
        <taxon>Convolvulaceae</taxon>
        <taxon>Ipomoeeae</taxon>
        <taxon>Ipomoea</taxon>
    </lineage>
</organism>
<keyword evidence="1" id="KW-0521">NADP</keyword>
<reference evidence="3" key="2">
    <citation type="submission" date="2016-02" db="EMBL/GenBank/DDBJ databases">
        <authorList>
            <person name="Wen L."/>
            <person name="He K."/>
            <person name="Yang H."/>
        </authorList>
    </citation>
    <scope>NUCLEOTIDE SEQUENCE</scope>
</reference>
<accession>A0A142KXK5</accession>
<feature type="non-terminal residue" evidence="3">
    <location>
        <position position="124"/>
    </location>
</feature>
<dbReference type="AlphaFoldDB" id="A0A142KXK5"/>
<evidence type="ECO:0000256" key="2">
    <source>
        <dbReference type="ARBA" id="ARBA00023002"/>
    </source>
</evidence>
<dbReference type="InterPro" id="IPR050425">
    <property type="entry name" value="NAD(P)_dehydrat-like"/>
</dbReference>
<protein>
    <submittedName>
        <fullName evidence="3">DFR3</fullName>
    </submittedName>
</protein>
<keyword evidence="2" id="KW-0560">Oxidoreductase</keyword>
<dbReference type="Gene3D" id="3.40.50.720">
    <property type="entry name" value="NAD(P)-binding Rossmann-like Domain"/>
    <property type="match status" value="1"/>
</dbReference>
<reference evidence="3" key="1">
    <citation type="journal article" date="2016" name="Plant J.">
        <title>Sweet potato NAC transcription factor, IbNAC1, up-regulates sporamin gene expression by binding the SWRE motif against mechanical wounding and herbivore attack.</title>
        <authorList>
            <person name="Chen S.P."/>
            <person name="Lin I.W."/>
            <person name="Chen X."/>
            <person name="Huang Y.H."/>
            <person name="Chang H.C."/>
            <person name="Lo H.S."/>
            <person name="Lu H.H."/>
            <person name="Yeh K.W."/>
        </authorList>
    </citation>
    <scope>NUCLEOTIDE SEQUENCE</scope>
</reference>
<dbReference type="InterPro" id="IPR036291">
    <property type="entry name" value="NAD(P)-bd_dom_sf"/>
</dbReference>
<evidence type="ECO:0000256" key="1">
    <source>
        <dbReference type="ARBA" id="ARBA00022857"/>
    </source>
</evidence>
<dbReference type="PANTHER" id="PTHR10366:SF696">
    <property type="entry name" value="OS07G0601900 PROTEIN"/>
    <property type="match status" value="1"/>
</dbReference>